<dbReference type="AlphaFoldDB" id="A0A100JU18"/>
<dbReference type="CDD" id="cd00093">
    <property type="entry name" value="HTH_XRE"/>
    <property type="match status" value="1"/>
</dbReference>
<dbReference type="SMART" id="SM00530">
    <property type="entry name" value="HTH_XRE"/>
    <property type="match status" value="1"/>
</dbReference>
<dbReference type="PANTHER" id="PTHR46558">
    <property type="entry name" value="TRACRIPTIONAL REGULATORY PROTEIN-RELATED-RELATED"/>
    <property type="match status" value="1"/>
</dbReference>
<evidence type="ECO:0000313" key="5">
    <source>
        <dbReference type="Proteomes" id="UP000067448"/>
    </source>
</evidence>
<dbReference type="PROSITE" id="PS50943">
    <property type="entry name" value="HTH_CROC1"/>
    <property type="match status" value="1"/>
</dbReference>
<evidence type="ECO:0000259" key="3">
    <source>
        <dbReference type="PROSITE" id="PS50943"/>
    </source>
</evidence>
<sequence length="125" mass="13885">MARRRQRLAERRQAVGLTQEVLAERLGVDRSTIVRWEAGTASPQPWMRPRLATELKVTVDELDDLLTQESEPGGPAAEVRQRALDPSQTDLTTVVELRSEFEELAARYDRTPSASLLAKGGDNSA</sequence>
<protein>
    <submittedName>
        <fullName evidence="4">Transcriptional repressor DicA</fullName>
    </submittedName>
</protein>
<dbReference type="Gene3D" id="1.10.260.40">
    <property type="entry name" value="lambda repressor-like DNA-binding domains"/>
    <property type="match status" value="1"/>
</dbReference>
<reference evidence="5" key="1">
    <citation type="submission" date="2015-11" db="EMBL/GenBank/DDBJ databases">
        <authorList>
            <consortium name="Cross-ministerial Strategic Innovation Promotion Program (SIP) consortium"/>
            <person name="Tomihama T."/>
            <person name="Ikenaga M."/>
            <person name="Sakai M."/>
            <person name="Okubo T."/>
            <person name="Ikeda S."/>
        </authorList>
    </citation>
    <scope>NUCLEOTIDE SEQUENCE [LARGE SCALE GENOMIC DNA]</scope>
    <source>
        <strain evidence="5">S58</strain>
    </source>
</reference>
<dbReference type="EMBL" id="BCMM01000032">
    <property type="protein sequence ID" value="GAQ65684.1"/>
    <property type="molecule type" value="Genomic_DNA"/>
</dbReference>
<keyword evidence="1" id="KW-0238">DNA-binding</keyword>
<comment type="caution">
    <text evidence="4">The sequence shown here is derived from an EMBL/GenBank/DDBJ whole genome shotgun (WGS) entry which is preliminary data.</text>
</comment>
<dbReference type="GO" id="GO:0003677">
    <property type="term" value="F:DNA binding"/>
    <property type="evidence" value="ECO:0007669"/>
    <property type="project" value="UniProtKB-KW"/>
</dbReference>
<evidence type="ECO:0000256" key="2">
    <source>
        <dbReference type="SAM" id="MobiDB-lite"/>
    </source>
</evidence>
<dbReference type="SUPFAM" id="SSF47413">
    <property type="entry name" value="lambda repressor-like DNA-binding domains"/>
    <property type="match status" value="1"/>
</dbReference>
<reference evidence="5" key="3">
    <citation type="submission" date="2016-02" db="EMBL/GenBank/DDBJ databases">
        <title>Draft genome of pathogenic Streptomyces sp. in Japan.</title>
        <authorList>
            <person name="Tomihama T."/>
            <person name="Ikenaga M."/>
            <person name="Sakai M."/>
            <person name="Okubo T."/>
            <person name="Ikeda S."/>
        </authorList>
    </citation>
    <scope>NUCLEOTIDE SEQUENCE [LARGE SCALE GENOMIC DNA]</scope>
    <source>
        <strain evidence="5">S58</strain>
    </source>
</reference>
<dbReference type="InterPro" id="IPR010982">
    <property type="entry name" value="Lambda_DNA-bd_dom_sf"/>
</dbReference>
<accession>A0A100JU18</accession>
<dbReference type="InterPro" id="IPR001387">
    <property type="entry name" value="Cro/C1-type_HTH"/>
</dbReference>
<gene>
    <name evidence="4" type="ORF">SsS58_06099</name>
</gene>
<reference evidence="4 5" key="2">
    <citation type="journal article" date="2016" name="Genome Announc.">
        <title>Draft Genome Sequences of Streptomyces scabiei S58, Streptomyces turgidiscabies T45, and Streptomyces acidiscabies a10, the Pathogens of Potato Common Scab, Isolated in Japan.</title>
        <authorList>
            <person name="Tomihama T."/>
            <person name="Nishi Y."/>
            <person name="Sakai M."/>
            <person name="Ikenaga M."/>
            <person name="Okubo T."/>
            <person name="Ikeda S."/>
        </authorList>
    </citation>
    <scope>NUCLEOTIDE SEQUENCE [LARGE SCALE GENOMIC DNA]</scope>
    <source>
        <strain evidence="4 5">S58</strain>
    </source>
</reference>
<feature type="region of interest" description="Disordered" evidence="2">
    <location>
        <begin position="67"/>
        <end position="87"/>
    </location>
</feature>
<evidence type="ECO:0000313" key="4">
    <source>
        <dbReference type="EMBL" id="GAQ65684.1"/>
    </source>
</evidence>
<dbReference type="RefSeq" id="WP_234385781.1">
    <property type="nucleotide sequence ID" value="NZ_BCMM01000032.1"/>
</dbReference>
<proteinExistence type="predicted"/>
<name>A0A100JU18_STRSC</name>
<feature type="domain" description="HTH cro/C1-type" evidence="3">
    <location>
        <begin position="8"/>
        <end position="62"/>
    </location>
</feature>
<evidence type="ECO:0000256" key="1">
    <source>
        <dbReference type="ARBA" id="ARBA00023125"/>
    </source>
</evidence>
<dbReference type="PANTHER" id="PTHR46558:SF11">
    <property type="entry name" value="HTH-TYPE TRANSCRIPTIONAL REGULATOR XRE"/>
    <property type="match status" value="1"/>
</dbReference>
<dbReference type="Pfam" id="PF01381">
    <property type="entry name" value="HTH_3"/>
    <property type="match status" value="1"/>
</dbReference>
<organism evidence="4 5">
    <name type="scientific">Streptomyces scabiei</name>
    <dbReference type="NCBI Taxonomy" id="1930"/>
    <lineage>
        <taxon>Bacteria</taxon>
        <taxon>Bacillati</taxon>
        <taxon>Actinomycetota</taxon>
        <taxon>Actinomycetes</taxon>
        <taxon>Kitasatosporales</taxon>
        <taxon>Streptomycetaceae</taxon>
        <taxon>Streptomyces</taxon>
    </lineage>
</organism>
<dbReference type="Proteomes" id="UP000067448">
    <property type="component" value="Unassembled WGS sequence"/>
</dbReference>